<dbReference type="AlphaFoldDB" id="A0A2S2RAB2"/>
<gene>
    <name evidence="1" type="ORF">g.142496</name>
</gene>
<accession>A0A2S2RAB2</accession>
<organism evidence="1">
    <name type="scientific">Sipha flava</name>
    <name type="common">yellow sugarcane aphid</name>
    <dbReference type="NCBI Taxonomy" id="143950"/>
    <lineage>
        <taxon>Eukaryota</taxon>
        <taxon>Metazoa</taxon>
        <taxon>Ecdysozoa</taxon>
        <taxon>Arthropoda</taxon>
        <taxon>Hexapoda</taxon>
        <taxon>Insecta</taxon>
        <taxon>Pterygota</taxon>
        <taxon>Neoptera</taxon>
        <taxon>Paraneoptera</taxon>
        <taxon>Hemiptera</taxon>
        <taxon>Sternorrhyncha</taxon>
        <taxon>Aphidomorpha</taxon>
        <taxon>Aphidoidea</taxon>
        <taxon>Aphididae</taxon>
        <taxon>Sipha</taxon>
    </lineage>
</organism>
<dbReference type="EMBL" id="GGMS01017726">
    <property type="protein sequence ID" value="MBY86929.1"/>
    <property type="molecule type" value="Transcribed_RNA"/>
</dbReference>
<name>A0A2S2RAB2_9HEMI</name>
<reference evidence="1" key="1">
    <citation type="submission" date="2018-04" db="EMBL/GenBank/DDBJ databases">
        <title>Transcriptome assembly of Sipha flava.</title>
        <authorList>
            <person name="Scully E.D."/>
            <person name="Geib S.M."/>
            <person name="Palmer N.A."/>
            <person name="Koch K."/>
            <person name="Bradshaw J."/>
            <person name="Heng-Moss T."/>
            <person name="Sarath G."/>
        </authorList>
    </citation>
    <scope>NUCLEOTIDE SEQUENCE</scope>
</reference>
<protein>
    <submittedName>
        <fullName evidence="1">Uncharacterized protein</fullName>
    </submittedName>
</protein>
<proteinExistence type="predicted"/>
<evidence type="ECO:0000313" key="1">
    <source>
        <dbReference type="EMBL" id="MBY86929.1"/>
    </source>
</evidence>
<sequence length="111" mass="12453">MINVQSYSLSFNKVKDIELVVDKNKIYTIQNVTPGDESPSSTPCTHTRISIPDRRHSHLWLPRRTRTVRERCTYLGPRWSGTTAAAAAAVIRRALSRRCEPFSVGRASAAV</sequence>